<dbReference type="Proteomes" id="UP000886523">
    <property type="component" value="Unassembled WGS sequence"/>
</dbReference>
<feature type="non-terminal residue" evidence="1">
    <location>
        <position position="92"/>
    </location>
</feature>
<comment type="caution">
    <text evidence="1">The sequence shown here is derived from an EMBL/GenBank/DDBJ whole genome shotgun (WGS) entry which is preliminary data.</text>
</comment>
<keyword evidence="2" id="KW-1185">Reference proteome</keyword>
<sequence>RGLGVCVTELRHLYNMSKAPLQSMQDWCAAVRSQASVLSDLDVTLRANEIFITLTRGVSDRYDAVIVQLAALDDNKHSIDAIIQALVDQESQ</sequence>
<name>A0A9P6B2E3_9AGAM</name>
<gene>
    <name evidence="1" type="ORF">BS47DRAFT_1273833</name>
</gene>
<evidence type="ECO:0000313" key="2">
    <source>
        <dbReference type="Proteomes" id="UP000886523"/>
    </source>
</evidence>
<proteinExistence type="predicted"/>
<feature type="non-terminal residue" evidence="1">
    <location>
        <position position="1"/>
    </location>
</feature>
<dbReference type="EMBL" id="MU128940">
    <property type="protein sequence ID" value="KAF9516305.1"/>
    <property type="molecule type" value="Genomic_DNA"/>
</dbReference>
<protein>
    <submittedName>
        <fullName evidence="1">Uncharacterized protein</fullName>
    </submittedName>
</protein>
<organism evidence="1 2">
    <name type="scientific">Hydnum rufescens UP504</name>
    <dbReference type="NCBI Taxonomy" id="1448309"/>
    <lineage>
        <taxon>Eukaryota</taxon>
        <taxon>Fungi</taxon>
        <taxon>Dikarya</taxon>
        <taxon>Basidiomycota</taxon>
        <taxon>Agaricomycotina</taxon>
        <taxon>Agaricomycetes</taxon>
        <taxon>Cantharellales</taxon>
        <taxon>Hydnaceae</taxon>
        <taxon>Hydnum</taxon>
    </lineage>
</organism>
<reference evidence="1" key="1">
    <citation type="journal article" date="2020" name="Nat. Commun.">
        <title>Large-scale genome sequencing of mycorrhizal fungi provides insights into the early evolution of symbiotic traits.</title>
        <authorList>
            <person name="Miyauchi S."/>
            <person name="Kiss E."/>
            <person name="Kuo A."/>
            <person name="Drula E."/>
            <person name="Kohler A."/>
            <person name="Sanchez-Garcia M."/>
            <person name="Morin E."/>
            <person name="Andreopoulos B."/>
            <person name="Barry K.W."/>
            <person name="Bonito G."/>
            <person name="Buee M."/>
            <person name="Carver A."/>
            <person name="Chen C."/>
            <person name="Cichocki N."/>
            <person name="Clum A."/>
            <person name="Culley D."/>
            <person name="Crous P.W."/>
            <person name="Fauchery L."/>
            <person name="Girlanda M."/>
            <person name="Hayes R.D."/>
            <person name="Keri Z."/>
            <person name="LaButti K."/>
            <person name="Lipzen A."/>
            <person name="Lombard V."/>
            <person name="Magnuson J."/>
            <person name="Maillard F."/>
            <person name="Murat C."/>
            <person name="Nolan M."/>
            <person name="Ohm R.A."/>
            <person name="Pangilinan J."/>
            <person name="Pereira M.F."/>
            <person name="Perotto S."/>
            <person name="Peter M."/>
            <person name="Pfister S."/>
            <person name="Riley R."/>
            <person name="Sitrit Y."/>
            <person name="Stielow J.B."/>
            <person name="Szollosi G."/>
            <person name="Zifcakova L."/>
            <person name="Stursova M."/>
            <person name="Spatafora J.W."/>
            <person name="Tedersoo L."/>
            <person name="Vaario L.M."/>
            <person name="Yamada A."/>
            <person name="Yan M."/>
            <person name="Wang P."/>
            <person name="Xu J."/>
            <person name="Bruns T."/>
            <person name="Baldrian P."/>
            <person name="Vilgalys R."/>
            <person name="Dunand C."/>
            <person name="Henrissat B."/>
            <person name="Grigoriev I.V."/>
            <person name="Hibbett D."/>
            <person name="Nagy L.G."/>
            <person name="Martin F.M."/>
        </authorList>
    </citation>
    <scope>NUCLEOTIDE SEQUENCE</scope>
    <source>
        <strain evidence="1">UP504</strain>
    </source>
</reference>
<evidence type="ECO:0000313" key="1">
    <source>
        <dbReference type="EMBL" id="KAF9516305.1"/>
    </source>
</evidence>
<dbReference type="AlphaFoldDB" id="A0A9P6B2E3"/>
<accession>A0A9P6B2E3</accession>